<dbReference type="RefSeq" id="WP_101678583.1">
    <property type="nucleotide sequence ID" value="NZ_CP136958.1"/>
</dbReference>
<feature type="region of interest" description="Disordered" evidence="1">
    <location>
        <begin position="36"/>
        <end position="62"/>
    </location>
</feature>
<feature type="signal peptide" evidence="2">
    <location>
        <begin position="1"/>
        <end position="30"/>
    </location>
</feature>
<accession>A0AAF0YWK1</accession>
<feature type="chain" id="PRO_5042096547" evidence="2">
    <location>
        <begin position="31"/>
        <end position="485"/>
    </location>
</feature>
<evidence type="ECO:0000313" key="4">
    <source>
        <dbReference type="Proteomes" id="UP000234560"/>
    </source>
</evidence>
<evidence type="ECO:0000313" key="3">
    <source>
        <dbReference type="EMBL" id="WOT01860.1"/>
    </source>
</evidence>
<dbReference type="AlphaFoldDB" id="A0AAF0YWK1"/>
<protein>
    <submittedName>
        <fullName evidence="3">Uncharacterized protein</fullName>
    </submittedName>
</protein>
<keyword evidence="2" id="KW-0732">Signal</keyword>
<sequence>MHMRMPALLVLSSALALIAQVGGDVPQVLAADSASSATTSVTGTQPVPADGLAGESVQAPGEPRVGTAVVSGHARYAGVGLGDAGPTSSTGAVPEFTPVYLQWLGGDGFVSPVYTTVTHTSAGEWAFDLPLARDAVGRVHRFDPGRGDTFRVWMDPFINERGNTVTMLGRPTGGPHGARAGAQTDSSRDVTISLFEHPGAYMFGERPASGDSPAGTMVKVAGVVWFESDANASAGHRDRGVGDRAARGYAVEFSGLSAAGSREIAVALARDPRGDQENITRKILLAHPEFITGTATARIGADGRYSLLLPQDTDPQSLYGVVRDVQGNIVEAIGPYSTPRFTSPKEFGSSAPNNPELTDAGWENINFAVVPWGNVTVEIVGKDSLNRRVAPGENLEVRLTGKLPPFVNTLEWRNDTGALLSTCVIEVINDAASCSLALTSARRGPTFYSVGLVSGSTLVAADTVAVGGTGTVSPPKSSRIHVGFS</sequence>
<dbReference type="KEGG" id="cpyr:CYJ47_11480"/>
<name>A0AAF0YWK1_9CORY</name>
<dbReference type="Proteomes" id="UP000234560">
    <property type="component" value="Chromosome"/>
</dbReference>
<reference evidence="3" key="2">
    <citation type="submission" date="2023-10" db="EMBL/GenBank/DDBJ databases">
        <authorList>
            <person name="Choi B."/>
        </authorList>
    </citation>
    <scope>NUCLEOTIDE SEQUENCE</scope>
    <source>
        <strain evidence="3">UMB0763</strain>
    </source>
</reference>
<gene>
    <name evidence="3" type="ORF">CYJ47_11480</name>
</gene>
<evidence type="ECO:0000256" key="2">
    <source>
        <dbReference type="SAM" id="SignalP"/>
    </source>
</evidence>
<proteinExistence type="predicted"/>
<dbReference type="EMBL" id="CP136958">
    <property type="protein sequence ID" value="WOT01860.1"/>
    <property type="molecule type" value="Genomic_DNA"/>
</dbReference>
<organism evidence="3 4">
    <name type="scientific">Corynebacterium pyruviciproducens</name>
    <dbReference type="NCBI Taxonomy" id="598660"/>
    <lineage>
        <taxon>Bacteria</taxon>
        <taxon>Bacillati</taxon>
        <taxon>Actinomycetota</taxon>
        <taxon>Actinomycetes</taxon>
        <taxon>Mycobacteriales</taxon>
        <taxon>Corynebacteriaceae</taxon>
        <taxon>Corynebacterium</taxon>
    </lineage>
</organism>
<evidence type="ECO:0000256" key="1">
    <source>
        <dbReference type="SAM" id="MobiDB-lite"/>
    </source>
</evidence>
<reference evidence="3" key="1">
    <citation type="submission" date="2017-12" db="EMBL/GenBank/DDBJ databases">
        <authorList>
            <person name="Thomas-White K."/>
            <person name="Wolfe A.J."/>
        </authorList>
    </citation>
    <scope>NUCLEOTIDE SEQUENCE</scope>
    <source>
        <strain evidence="3">UMB0763</strain>
    </source>
</reference>